<reference evidence="1 2" key="1">
    <citation type="submission" date="2020-05" db="EMBL/GenBank/DDBJ databases">
        <authorList>
            <person name="Whitworth D."/>
        </authorList>
    </citation>
    <scope>NUCLEOTIDE SEQUENCE [LARGE SCALE GENOMIC DNA]</scope>
    <source>
        <strain evidence="1 2">AM005</strain>
    </source>
</reference>
<dbReference type="SUPFAM" id="SSF110296">
    <property type="entry name" value="Oligoxyloglucan reducing end-specific cellobiohydrolase"/>
    <property type="match status" value="1"/>
</dbReference>
<dbReference type="Gene3D" id="2.130.10.10">
    <property type="entry name" value="YVTN repeat-like/Quinoprotein amine dehydrogenase"/>
    <property type="match status" value="1"/>
</dbReference>
<evidence type="ECO:0008006" key="3">
    <source>
        <dbReference type="Google" id="ProtNLM"/>
    </source>
</evidence>
<dbReference type="PANTHER" id="PTHR43784">
    <property type="entry name" value="GDSL-LIKE LIPASE/ACYLHYDROLASE, PUTATIVE (AFU_ORTHOLOGUE AFUA_2G00820)-RELATED"/>
    <property type="match status" value="1"/>
</dbReference>
<organism evidence="1 2">
    <name type="scientific">Myxococcus xanthus</name>
    <dbReference type="NCBI Taxonomy" id="34"/>
    <lineage>
        <taxon>Bacteria</taxon>
        <taxon>Pseudomonadati</taxon>
        <taxon>Myxococcota</taxon>
        <taxon>Myxococcia</taxon>
        <taxon>Myxococcales</taxon>
        <taxon>Cystobacterineae</taxon>
        <taxon>Myxococcaceae</taxon>
        <taxon>Myxococcus</taxon>
    </lineage>
</organism>
<dbReference type="InterPro" id="IPR053140">
    <property type="entry name" value="GDSL_Rv0518-like"/>
</dbReference>
<evidence type="ECO:0000313" key="1">
    <source>
        <dbReference type="EMBL" id="NOJ83033.1"/>
    </source>
</evidence>
<dbReference type="InterPro" id="IPR036514">
    <property type="entry name" value="SGNH_hydro_sf"/>
</dbReference>
<sequence>MPPDDAGRQIFPLAFQQSLPGSRTVAKRTTFRFRIPVARAGERLSFVFFAGDDALRIHAATVARADANGALVSAPLPLTFEGAPDALIAARQAVHSDAVALPVSFREELAISFEVEGAIAEGQMDLFPQSYAAEGSHSWKPGRFGEAQNRLVGLGGIEVDAKATRTIALIGGGFAAGKGAPTGDFRENWPAVAERLLGQPVLNLSQEGQSIASVVAALDAGTLRLAGVTDCLVLLGGDEAPSVDTSTLLSSLDVLLSRLRSRCHVYAGTLPPQGPSPSSGEPSRSARRVVNDWLRSAIPAAQVVDLDVLLRDPSNPERCQPHAQNDTGGFSERAQAWMGAEVARRLGREPPEEPFRKMTLKVTLTNSSHEVLTVDTAGTVFAVKRETGRALLWASTDNARTWQLRGRHPQGSAFQVMTSLKDGTLLADTLAHDGMHALARSTDNGATWSDVLPLGLFRMLQPGNIRELHGTVFFGEYQVFAIESPIRIWASTDGGATWKVRATLTGRRHCHSLVADAEQGVLWAMMGDARGGLLRSVDDGVTWSAVVDGPRGVAVDGIITPPGLLFGSDTLYGPDFPSIRLVGTNDEMIEMTRLPGPSYSVLRLRGGGFLMGTTRETGGDVYAPGDEAAHVFISADGRTWTEFMAYPRLLPDDYARADVYWQLPSGEVLLRLTNVQGIGTGFQLLESTLL</sequence>
<dbReference type="Proteomes" id="UP000533080">
    <property type="component" value="Unassembled WGS sequence"/>
</dbReference>
<dbReference type="CDD" id="cd15482">
    <property type="entry name" value="Sialidase_non-viral"/>
    <property type="match status" value="1"/>
</dbReference>
<evidence type="ECO:0000313" key="2">
    <source>
        <dbReference type="Proteomes" id="UP000533080"/>
    </source>
</evidence>
<comment type="caution">
    <text evidence="1">The sequence shown here is derived from an EMBL/GenBank/DDBJ whole genome shotgun (WGS) entry which is preliminary data.</text>
</comment>
<proteinExistence type="predicted"/>
<dbReference type="SUPFAM" id="SSF52266">
    <property type="entry name" value="SGNH hydrolase"/>
    <property type="match status" value="1"/>
</dbReference>
<protein>
    <recommendedName>
        <fullName evidence="3">Sialidase domain-containing protein</fullName>
    </recommendedName>
</protein>
<dbReference type="EMBL" id="JABFNT010000161">
    <property type="protein sequence ID" value="NOJ83033.1"/>
    <property type="molecule type" value="Genomic_DNA"/>
</dbReference>
<dbReference type="AlphaFoldDB" id="A0A7Y4IPM1"/>
<accession>A0A7Y4IPM1</accession>
<dbReference type="InterPro" id="IPR015943">
    <property type="entry name" value="WD40/YVTN_repeat-like_dom_sf"/>
</dbReference>
<dbReference type="Gene3D" id="2.120.10.10">
    <property type="match status" value="1"/>
</dbReference>
<name>A0A7Y4IPM1_MYXXA</name>
<dbReference type="PANTHER" id="PTHR43784:SF2">
    <property type="entry name" value="GDSL-LIKE LIPASE_ACYLHYDROLASE, PUTATIVE (AFU_ORTHOLOGUE AFUA_2G00820)-RELATED"/>
    <property type="match status" value="1"/>
</dbReference>
<dbReference type="GO" id="GO:0016788">
    <property type="term" value="F:hydrolase activity, acting on ester bonds"/>
    <property type="evidence" value="ECO:0007669"/>
    <property type="project" value="UniProtKB-ARBA"/>
</dbReference>
<dbReference type="Gene3D" id="3.40.50.1110">
    <property type="entry name" value="SGNH hydrolase"/>
    <property type="match status" value="1"/>
</dbReference>
<gene>
    <name evidence="1" type="ORF">HNV28_32760</name>
</gene>